<feature type="transmembrane region" description="Helical" evidence="2">
    <location>
        <begin position="26"/>
        <end position="44"/>
    </location>
</feature>
<accession>A0A2A9ESI7</accession>
<evidence type="ECO:0000256" key="2">
    <source>
        <dbReference type="SAM" id="Phobius"/>
    </source>
</evidence>
<evidence type="ECO:0000313" key="4">
    <source>
        <dbReference type="Proteomes" id="UP000224130"/>
    </source>
</evidence>
<keyword evidence="2" id="KW-0812">Transmembrane</keyword>
<organism evidence="3 4">
    <name type="scientific">Isoptericola jiangsuensis</name>
    <dbReference type="NCBI Taxonomy" id="548579"/>
    <lineage>
        <taxon>Bacteria</taxon>
        <taxon>Bacillati</taxon>
        <taxon>Actinomycetota</taxon>
        <taxon>Actinomycetes</taxon>
        <taxon>Micrococcales</taxon>
        <taxon>Promicromonosporaceae</taxon>
        <taxon>Isoptericola</taxon>
    </lineage>
</organism>
<evidence type="ECO:0000256" key="1">
    <source>
        <dbReference type="SAM" id="MobiDB-lite"/>
    </source>
</evidence>
<dbReference type="Pfam" id="PF14012">
    <property type="entry name" value="DUF4229"/>
    <property type="match status" value="1"/>
</dbReference>
<sequence length="101" mass="10788">MTYSVLRLLILAAALGLAWTVGLRGWLLALVAVVVAFAVSYLALPRQRDAATAWMAQRAERRAGRRGSDKVTVDSLAADDAAAEDAAFEGDRVDPSATTER</sequence>
<keyword evidence="2" id="KW-1133">Transmembrane helix</keyword>
<dbReference type="AlphaFoldDB" id="A0A2A9ESI7"/>
<evidence type="ECO:0000313" key="3">
    <source>
        <dbReference type="EMBL" id="PFG42107.1"/>
    </source>
</evidence>
<feature type="compositionally biased region" description="Basic and acidic residues" evidence="1">
    <location>
        <begin position="89"/>
        <end position="101"/>
    </location>
</feature>
<proteinExistence type="predicted"/>
<dbReference type="InterPro" id="IPR025323">
    <property type="entry name" value="DUF4229"/>
</dbReference>
<dbReference type="EMBL" id="PDJJ01000001">
    <property type="protein sequence ID" value="PFG42107.1"/>
    <property type="molecule type" value="Genomic_DNA"/>
</dbReference>
<gene>
    <name evidence="3" type="ORF">ATJ88_0757</name>
</gene>
<feature type="region of interest" description="Disordered" evidence="1">
    <location>
        <begin position="82"/>
        <end position="101"/>
    </location>
</feature>
<keyword evidence="2" id="KW-0472">Membrane</keyword>
<protein>
    <submittedName>
        <fullName evidence="3">Uncharacterized protein DUF4229</fullName>
    </submittedName>
</protein>
<reference evidence="3 4" key="1">
    <citation type="submission" date="2017-10" db="EMBL/GenBank/DDBJ databases">
        <title>Sequencing the genomes of 1000 actinobacteria strains.</title>
        <authorList>
            <person name="Klenk H.-P."/>
        </authorList>
    </citation>
    <scope>NUCLEOTIDE SEQUENCE [LARGE SCALE GENOMIC DNA]</scope>
    <source>
        <strain evidence="3 4">DSM 21863</strain>
    </source>
</reference>
<comment type="caution">
    <text evidence="3">The sequence shown here is derived from an EMBL/GenBank/DDBJ whole genome shotgun (WGS) entry which is preliminary data.</text>
</comment>
<name>A0A2A9ESI7_9MICO</name>
<keyword evidence="4" id="KW-1185">Reference proteome</keyword>
<dbReference type="Proteomes" id="UP000224130">
    <property type="component" value="Unassembled WGS sequence"/>
</dbReference>